<feature type="transmembrane region" description="Helical" evidence="4">
    <location>
        <begin position="12"/>
        <end position="29"/>
    </location>
</feature>
<dbReference type="CDD" id="cd01610">
    <property type="entry name" value="PAP2_like"/>
    <property type="match status" value="1"/>
</dbReference>
<protein>
    <recommendedName>
        <fullName evidence="1">undecaprenyl-diphosphate phosphatase</fullName>
        <ecNumber evidence="1">3.6.1.27</ecNumber>
    </recommendedName>
    <alternativeName>
        <fullName evidence="2">Undecaprenyl pyrophosphate phosphatase</fullName>
    </alternativeName>
</protein>
<evidence type="ECO:0000256" key="1">
    <source>
        <dbReference type="ARBA" id="ARBA00012374"/>
    </source>
</evidence>
<name>A0ABY5CL31_9GAMM</name>
<dbReference type="SMART" id="SM00014">
    <property type="entry name" value="acidPPc"/>
    <property type="match status" value="1"/>
</dbReference>
<proteinExistence type="predicted"/>
<dbReference type="GO" id="GO:0008962">
    <property type="term" value="F:phosphatidylglycerophosphatase activity"/>
    <property type="evidence" value="ECO:0007669"/>
    <property type="project" value="UniProtKB-EC"/>
</dbReference>
<accession>A0ABY5CL31</accession>
<feature type="transmembrane region" description="Helical" evidence="4">
    <location>
        <begin position="186"/>
        <end position="206"/>
    </location>
</feature>
<keyword evidence="7" id="KW-1185">Reference proteome</keyword>
<feature type="transmembrane region" description="Helical" evidence="4">
    <location>
        <begin position="157"/>
        <end position="179"/>
    </location>
</feature>
<dbReference type="SUPFAM" id="SSF48317">
    <property type="entry name" value="Acid phosphatase/Vanadium-dependent haloperoxidase"/>
    <property type="match status" value="1"/>
</dbReference>
<feature type="transmembrane region" description="Helical" evidence="4">
    <location>
        <begin position="49"/>
        <end position="68"/>
    </location>
</feature>
<feature type="domain" description="Phosphatidic acid phosphatase type 2/haloperoxidase" evidence="5">
    <location>
        <begin position="76"/>
        <end position="227"/>
    </location>
</feature>
<dbReference type="InterPro" id="IPR000326">
    <property type="entry name" value="PAP2/HPO"/>
</dbReference>
<dbReference type="Proteomes" id="UP001056873">
    <property type="component" value="Chromosome"/>
</dbReference>
<sequence>MYEIAKRTAGGALLLLLMPLAIWICGWQWQPGGDEALLKGLFWITETVTSPWGLLTSVILCAWFLWCLRFRLKAAIGLAILLAAAVLIGQGVKSLIKDRVQEPRPFVVWLEQNHDVEEKYFYSLPRKARSALVGEQLQGQSLVPGWLRQHWQFETGFAFPSGHTLFAATWALLGVGLLWPRRHYKTVAVLMLWATGVMGSRLALGMHWPRDLVMATLISWLLVTLACWLAQRWFGPLAPPPQEQQEIAQRKP</sequence>
<gene>
    <name evidence="6" type="primary">pgpB</name>
    <name evidence="6" type="ORF">KFQ06_12755</name>
</gene>
<dbReference type="PANTHER" id="PTHR14969">
    <property type="entry name" value="SPHINGOSINE-1-PHOSPHATE PHOSPHOHYDROLASE"/>
    <property type="match status" value="1"/>
</dbReference>
<reference evidence="6" key="1">
    <citation type="journal article" date="2022" name="BMC Genomics">
        <title>Genome sequence of the entomopathogenic Serratia entomophila isolate 626 and characterisation of the species specific itaconate degradation pathway.</title>
        <authorList>
            <person name="Vaughan A.L."/>
            <person name="Altermann E."/>
            <person name="Glare T.R."/>
            <person name="Hurst M.R.H."/>
        </authorList>
    </citation>
    <scope>NUCLEOTIDE SEQUENCE</scope>
    <source>
        <strain evidence="6">626</strain>
    </source>
</reference>
<keyword evidence="4" id="KW-0472">Membrane</keyword>
<feature type="transmembrane region" description="Helical" evidence="4">
    <location>
        <begin position="75"/>
        <end position="96"/>
    </location>
</feature>
<dbReference type="EMBL" id="CP074347">
    <property type="protein sequence ID" value="USU98946.1"/>
    <property type="molecule type" value="Genomic_DNA"/>
</dbReference>
<evidence type="ECO:0000313" key="6">
    <source>
        <dbReference type="EMBL" id="USU98946.1"/>
    </source>
</evidence>
<dbReference type="Gene3D" id="1.20.144.10">
    <property type="entry name" value="Phosphatidic acid phosphatase type 2/haloperoxidase"/>
    <property type="match status" value="1"/>
</dbReference>
<dbReference type="NCBIfam" id="NF007975">
    <property type="entry name" value="PRK10699.1"/>
    <property type="match status" value="1"/>
</dbReference>
<evidence type="ECO:0000256" key="2">
    <source>
        <dbReference type="ARBA" id="ARBA00032707"/>
    </source>
</evidence>
<evidence type="ECO:0000256" key="4">
    <source>
        <dbReference type="SAM" id="Phobius"/>
    </source>
</evidence>
<evidence type="ECO:0000259" key="5">
    <source>
        <dbReference type="SMART" id="SM00014"/>
    </source>
</evidence>
<organism evidence="6 7">
    <name type="scientific">Serratia entomophila</name>
    <dbReference type="NCBI Taxonomy" id="42906"/>
    <lineage>
        <taxon>Bacteria</taxon>
        <taxon>Pseudomonadati</taxon>
        <taxon>Pseudomonadota</taxon>
        <taxon>Gammaproteobacteria</taxon>
        <taxon>Enterobacterales</taxon>
        <taxon>Yersiniaceae</taxon>
        <taxon>Serratia</taxon>
    </lineage>
</organism>
<dbReference type="PANTHER" id="PTHR14969:SF54">
    <property type="entry name" value="PHOSPHATIDYLGLYCEROPHOSPHATASE B"/>
    <property type="match status" value="1"/>
</dbReference>
<keyword evidence="4" id="KW-0812">Transmembrane</keyword>
<dbReference type="Pfam" id="PF01569">
    <property type="entry name" value="PAP2"/>
    <property type="match status" value="1"/>
</dbReference>
<feature type="transmembrane region" description="Helical" evidence="4">
    <location>
        <begin position="212"/>
        <end position="230"/>
    </location>
</feature>
<dbReference type="EC" id="3.6.1.27" evidence="1"/>
<dbReference type="InterPro" id="IPR036938">
    <property type="entry name" value="PAP2/HPO_sf"/>
</dbReference>
<dbReference type="RefSeq" id="WP_252960522.1">
    <property type="nucleotide sequence ID" value="NZ_CAMIPH010000016.1"/>
</dbReference>
<evidence type="ECO:0000313" key="7">
    <source>
        <dbReference type="Proteomes" id="UP001056873"/>
    </source>
</evidence>
<comment type="catalytic activity">
    <reaction evidence="3">
        <text>di-trans,octa-cis-undecaprenyl diphosphate + H2O = di-trans,octa-cis-undecaprenyl phosphate + phosphate + H(+)</text>
        <dbReference type="Rhea" id="RHEA:28094"/>
        <dbReference type="ChEBI" id="CHEBI:15377"/>
        <dbReference type="ChEBI" id="CHEBI:15378"/>
        <dbReference type="ChEBI" id="CHEBI:43474"/>
        <dbReference type="ChEBI" id="CHEBI:58405"/>
        <dbReference type="ChEBI" id="CHEBI:60392"/>
        <dbReference type="EC" id="3.6.1.27"/>
    </reaction>
</comment>
<evidence type="ECO:0000256" key="3">
    <source>
        <dbReference type="ARBA" id="ARBA00047594"/>
    </source>
</evidence>
<keyword evidence="4" id="KW-1133">Transmembrane helix</keyword>
<keyword evidence="6" id="KW-0378">Hydrolase</keyword>